<feature type="compositionally biased region" description="Basic residues" evidence="1">
    <location>
        <begin position="337"/>
        <end position="349"/>
    </location>
</feature>
<dbReference type="GO" id="GO:0000492">
    <property type="term" value="P:box C/D snoRNP assembly"/>
    <property type="evidence" value="ECO:0000318"/>
    <property type="project" value="GO_Central"/>
</dbReference>
<dbReference type="InterPro" id="IPR019496">
    <property type="entry name" value="NUFIP1_cons_dom"/>
</dbReference>
<feature type="compositionally biased region" description="Polar residues" evidence="1">
    <location>
        <begin position="284"/>
        <end position="300"/>
    </location>
</feature>
<dbReference type="Pfam" id="PF10453">
    <property type="entry name" value="NUFIP1"/>
    <property type="match status" value="1"/>
</dbReference>
<feature type="compositionally biased region" description="Basic and acidic residues" evidence="1">
    <location>
        <begin position="623"/>
        <end position="632"/>
    </location>
</feature>
<feature type="region of interest" description="Disordered" evidence="1">
    <location>
        <begin position="1"/>
        <end position="40"/>
    </location>
</feature>
<dbReference type="AlphaFoldDB" id="A0A2I4HS34"/>
<dbReference type="Proteomes" id="UP000235220">
    <property type="component" value="Chromosome 14"/>
</dbReference>
<proteinExistence type="predicted"/>
<dbReference type="InterPro" id="IPR039136">
    <property type="entry name" value="NUFIP1-like"/>
</dbReference>
<feature type="region of interest" description="Disordered" evidence="1">
    <location>
        <begin position="456"/>
        <end position="524"/>
    </location>
</feature>
<feature type="compositionally biased region" description="Acidic residues" evidence="1">
    <location>
        <begin position="596"/>
        <end position="622"/>
    </location>
</feature>
<name>A0A2I4HS34_JUGRE</name>
<feature type="region of interest" description="Disordered" evidence="1">
    <location>
        <begin position="585"/>
        <end position="632"/>
    </location>
</feature>
<dbReference type="PANTHER" id="PTHR13309:SF0">
    <property type="entry name" value="FMR1-INTERACTING PROTEIN NUFIP1"/>
    <property type="match status" value="1"/>
</dbReference>
<dbReference type="KEGG" id="jre:109020885"/>
<feature type="compositionally biased region" description="Basic residues" evidence="1">
    <location>
        <begin position="473"/>
        <end position="499"/>
    </location>
</feature>
<dbReference type="RefSeq" id="XP_018858954.1">
    <property type="nucleotide sequence ID" value="XM_019003409.2"/>
</dbReference>
<feature type="region of interest" description="Disordered" evidence="1">
    <location>
        <begin position="282"/>
        <end position="374"/>
    </location>
</feature>
<feature type="compositionally biased region" description="Basic and acidic residues" evidence="1">
    <location>
        <begin position="458"/>
        <end position="472"/>
    </location>
</feature>
<keyword evidence="2" id="KW-1185">Reference proteome</keyword>
<protein>
    <submittedName>
        <fullName evidence="3">Uncharacterized protein LOC109020885</fullName>
    </submittedName>
</protein>
<reference evidence="3" key="1">
    <citation type="submission" date="2025-08" db="UniProtKB">
        <authorList>
            <consortium name="RefSeq"/>
        </authorList>
    </citation>
    <scope>IDENTIFICATION</scope>
    <source>
        <tissue evidence="3">Leaves</tissue>
    </source>
</reference>
<dbReference type="PANTHER" id="PTHR13309">
    <property type="entry name" value="NUCLEAR FRAGILE X MENTAL RETARDATION PROTEIN INTERACTING PROTEIN 1"/>
    <property type="match status" value="1"/>
</dbReference>
<feature type="compositionally biased region" description="Polar residues" evidence="1">
    <location>
        <begin position="362"/>
        <end position="374"/>
    </location>
</feature>
<accession>A0A2I4HS34</accession>
<organism evidence="2 3">
    <name type="scientific">Juglans regia</name>
    <name type="common">English walnut</name>
    <dbReference type="NCBI Taxonomy" id="51240"/>
    <lineage>
        <taxon>Eukaryota</taxon>
        <taxon>Viridiplantae</taxon>
        <taxon>Streptophyta</taxon>
        <taxon>Embryophyta</taxon>
        <taxon>Tracheophyta</taxon>
        <taxon>Spermatophyta</taxon>
        <taxon>Magnoliopsida</taxon>
        <taxon>eudicotyledons</taxon>
        <taxon>Gunneridae</taxon>
        <taxon>Pentapetalae</taxon>
        <taxon>rosids</taxon>
        <taxon>fabids</taxon>
        <taxon>Fagales</taxon>
        <taxon>Juglandaceae</taxon>
        <taxon>Juglans</taxon>
    </lineage>
</organism>
<sequence length="665" mass="74255">MLPPYNSFPRLPNQSQQTNALSTPPSQQVMQSNPPLVNSGNLVQNTMQFQRQFGMNNSQIQVPPSNSNAHLNPNMRPSITQPGFMNVPSHVLPLQNNHLGMPHLGSQQGLSHVGFASQNSVCNMNPVAGFPGNGKFCNLMQNANQVNASQPPFIHNFPNLHQQLNQNMGLLNGQYGFPNMLQNVNQLVPLQMPASSQVGPYGIPLCPPHMFGGLNQPTQAIVSQNPSIFPNMHFGPVHCNQVGQQDNQNQQNFAPPTMNGPVAAQQLKGNSSAPLNRCPVQPPHTKNLQTPVFTWSQGNPTDKGGSNIPSSNWKHSPNKKFTRNSKNGLSQVGSHKSQSHHMKNAKKKSGFPYEHKGKGLSNERSGQFGIANSTNQARERKRFLSWTYSKREVQLWREARKKNYPSKSNIEKKQAAKLSDSGGIDRDAKLRKVQLKEILAKQAELGVEVAEVPSHYLSDTEKQEHGREENKRQLNKKGRFQNKFNKRGRRNKKDRLSKRQRLEEKVSSVVHNEDKDSSNVPSLNKRMPTLLQKLLSADIGRDKRRLLQAFRFMVMNSFFKDWPDKPLKFPLVIVNESWCEDDAIEEKSSAVGKNAEDDDGESDGEDAEDDGGESEDSDDDENKDNNNADVKIDAEVKEVSSFVRREGSIGVGIEIPEEEEGEIID</sequence>
<evidence type="ECO:0000313" key="3">
    <source>
        <dbReference type="RefSeq" id="XP_018858954.1"/>
    </source>
</evidence>
<dbReference type="STRING" id="51240.A0A2I4HS34"/>
<dbReference type="GO" id="GO:0003723">
    <property type="term" value="F:RNA binding"/>
    <property type="evidence" value="ECO:0007669"/>
    <property type="project" value="InterPro"/>
</dbReference>
<feature type="compositionally biased region" description="Basic and acidic residues" evidence="1">
    <location>
        <begin position="500"/>
        <end position="517"/>
    </location>
</feature>
<dbReference type="FunCoup" id="A0A2I4HS34">
    <property type="interactions" value="967"/>
</dbReference>
<dbReference type="Gramene" id="Jr14_05760_p1">
    <property type="protein sequence ID" value="cds.Jr14_05760_p1"/>
    <property type="gene ID" value="Jr14_05760"/>
</dbReference>
<feature type="compositionally biased region" description="Polar residues" evidence="1">
    <location>
        <begin position="12"/>
        <end position="40"/>
    </location>
</feature>
<dbReference type="OrthoDB" id="273070at2759"/>
<evidence type="ECO:0000313" key="2">
    <source>
        <dbReference type="Proteomes" id="UP000235220"/>
    </source>
</evidence>
<gene>
    <name evidence="3" type="primary">LOC109020885</name>
</gene>
<dbReference type="GO" id="GO:0005634">
    <property type="term" value="C:nucleus"/>
    <property type="evidence" value="ECO:0000318"/>
    <property type="project" value="GO_Central"/>
</dbReference>
<feature type="compositionally biased region" description="Polar residues" evidence="1">
    <location>
        <begin position="324"/>
        <end position="336"/>
    </location>
</feature>
<evidence type="ECO:0000256" key="1">
    <source>
        <dbReference type="SAM" id="MobiDB-lite"/>
    </source>
</evidence>
<dbReference type="GeneID" id="109020885"/>